<dbReference type="InParanoid" id="A0A316YW74"/>
<keyword evidence="4" id="KW-1185">Reference proteome</keyword>
<dbReference type="CDD" id="cd09212">
    <property type="entry name" value="PUB"/>
    <property type="match status" value="1"/>
</dbReference>
<sequence length="182" mass="20814">MVEEDSRREAAARAAQARLASTATAAQSDNTEAVRKHKLKIKKHINDITGQLRYEAASNCLQLLHTLIDNVVSHPEETKYRHFRAAQPKIAALVLSQPPAVDILVETGFRTRTQDFQQQWFVPDDWKPGVWAWTRLQATADSLREKAEEWEELVEKTKLNAQREKAVESARKVRPPFSFVEL</sequence>
<evidence type="ECO:0000313" key="3">
    <source>
        <dbReference type="EMBL" id="PWN93286.1"/>
    </source>
</evidence>
<evidence type="ECO:0000259" key="2">
    <source>
        <dbReference type="Pfam" id="PF09409"/>
    </source>
</evidence>
<dbReference type="GeneID" id="37042361"/>
<dbReference type="SUPFAM" id="SSF143503">
    <property type="entry name" value="PUG domain-like"/>
    <property type="match status" value="1"/>
</dbReference>
<dbReference type="EMBL" id="KZ819634">
    <property type="protein sequence ID" value="PWN93286.1"/>
    <property type="molecule type" value="Genomic_DNA"/>
</dbReference>
<dbReference type="Gene3D" id="1.20.58.2190">
    <property type="match status" value="1"/>
</dbReference>
<feature type="domain" description="PUB" evidence="2">
    <location>
        <begin position="55"/>
        <end position="123"/>
    </location>
</feature>
<dbReference type="Proteomes" id="UP000245768">
    <property type="component" value="Unassembled WGS sequence"/>
</dbReference>
<reference evidence="3 4" key="1">
    <citation type="journal article" date="2018" name="Mol. Biol. Evol.">
        <title>Broad Genomic Sampling Reveals a Smut Pathogenic Ancestry of the Fungal Clade Ustilaginomycotina.</title>
        <authorList>
            <person name="Kijpornyongpan T."/>
            <person name="Mondo S.J."/>
            <person name="Barry K."/>
            <person name="Sandor L."/>
            <person name="Lee J."/>
            <person name="Lipzen A."/>
            <person name="Pangilinan J."/>
            <person name="LaButti K."/>
            <person name="Hainaut M."/>
            <person name="Henrissat B."/>
            <person name="Grigoriev I.V."/>
            <person name="Spatafora J.W."/>
            <person name="Aime M.C."/>
        </authorList>
    </citation>
    <scope>NUCLEOTIDE SEQUENCE [LARGE SCALE GENOMIC DNA]</scope>
    <source>
        <strain evidence="3 4">MCA 4198</strain>
    </source>
</reference>
<dbReference type="AlphaFoldDB" id="A0A316YW74"/>
<accession>A0A316YW74</accession>
<dbReference type="Pfam" id="PF09409">
    <property type="entry name" value="PUB"/>
    <property type="match status" value="1"/>
</dbReference>
<proteinExistence type="predicted"/>
<keyword evidence="1" id="KW-0175">Coiled coil</keyword>
<feature type="coiled-coil region" evidence="1">
    <location>
        <begin position="133"/>
        <end position="167"/>
    </location>
</feature>
<name>A0A316YW74_9BASI</name>
<protein>
    <recommendedName>
        <fullName evidence="2">PUB domain-containing protein</fullName>
    </recommendedName>
</protein>
<evidence type="ECO:0000256" key="1">
    <source>
        <dbReference type="SAM" id="Coils"/>
    </source>
</evidence>
<organism evidence="3 4">
    <name type="scientific">Acaromyces ingoldii</name>
    <dbReference type="NCBI Taxonomy" id="215250"/>
    <lineage>
        <taxon>Eukaryota</taxon>
        <taxon>Fungi</taxon>
        <taxon>Dikarya</taxon>
        <taxon>Basidiomycota</taxon>
        <taxon>Ustilaginomycotina</taxon>
        <taxon>Exobasidiomycetes</taxon>
        <taxon>Exobasidiales</taxon>
        <taxon>Cryptobasidiaceae</taxon>
        <taxon>Acaromyces</taxon>
    </lineage>
</organism>
<dbReference type="InterPro" id="IPR036339">
    <property type="entry name" value="PUB-like_dom_sf"/>
</dbReference>
<evidence type="ECO:0000313" key="4">
    <source>
        <dbReference type="Proteomes" id="UP000245768"/>
    </source>
</evidence>
<gene>
    <name evidence="3" type="ORF">FA10DRAFT_263951</name>
</gene>
<dbReference type="OrthoDB" id="49605at2759"/>
<dbReference type="InterPro" id="IPR018997">
    <property type="entry name" value="PUB_domain"/>
</dbReference>
<dbReference type="STRING" id="215250.A0A316YW74"/>
<dbReference type="RefSeq" id="XP_025380484.1">
    <property type="nucleotide sequence ID" value="XM_025520445.1"/>
</dbReference>